<gene>
    <name evidence="2" type="ORF">Q3M24_19070</name>
</gene>
<dbReference type="PROSITE" id="PS50851">
    <property type="entry name" value="CHEW"/>
    <property type="match status" value="1"/>
</dbReference>
<organism evidence="2">
    <name type="scientific">Candidatus Electrothrix aestuarii</name>
    <dbReference type="NCBI Taxonomy" id="3062594"/>
    <lineage>
        <taxon>Bacteria</taxon>
        <taxon>Pseudomonadati</taxon>
        <taxon>Thermodesulfobacteriota</taxon>
        <taxon>Desulfobulbia</taxon>
        <taxon>Desulfobulbales</taxon>
        <taxon>Desulfobulbaceae</taxon>
        <taxon>Candidatus Electrothrix</taxon>
    </lineage>
</organism>
<feature type="domain" description="CheW-like" evidence="1">
    <location>
        <begin position="12"/>
        <end position="175"/>
    </location>
</feature>
<dbReference type="AlphaFoldDB" id="A0AAU8LU31"/>
<protein>
    <submittedName>
        <fullName evidence="2">Chemotaxis protein CheW</fullName>
    </submittedName>
</protein>
<dbReference type="GO" id="GO:0006935">
    <property type="term" value="P:chemotaxis"/>
    <property type="evidence" value="ECO:0007669"/>
    <property type="project" value="InterPro"/>
</dbReference>
<dbReference type="InterPro" id="IPR036061">
    <property type="entry name" value="CheW-like_dom_sf"/>
</dbReference>
<proteinExistence type="predicted"/>
<dbReference type="Gene3D" id="2.40.50.180">
    <property type="entry name" value="CheA-289, Domain 4"/>
    <property type="match status" value="1"/>
</dbReference>
<dbReference type="Pfam" id="PF01584">
    <property type="entry name" value="CheW"/>
    <property type="match status" value="1"/>
</dbReference>
<dbReference type="KEGG" id="eaj:Q3M24_19070"/>
<dbReference type="EMBL" id="CP159373">
    <property type="protein sequence ID" value="XCN72373.1"/>
    <property type="molecule type" value="Genomic_DNA"/>
</dbReference>
<sequence length="181" mass="20145">MAVEKKKSARSMAKIVSIYMDTEEIQGKKPVLLFTASQIDEVLAEAKVQALPFVSEYFLGLCAWREQVLPIIALDRFFRLSSQGKDNEGRYVVVRAVDTRSTGNSSQGDAGQKRILRCVLKVPDQIMSGEPSAQYEAIHPEQAGLPALFVRGLFLGETELFILPDLVNIIHSNSLHNQVKK</sequence>
<name>A0AAU8LU31_9BACT</name>
<evidence type="ECO:0000259" key="1">
    <source>
        <dbReference type="PROSITE" id="PS50851"/>
    </source>
</evidence>
<dbReference type="SUPFAM" id="SSF50341">
    <property type="entry name" value="CheW-like"/>
    <property type="match status" value="1"/>
</dbReference>
<reference evidence="2" key="2">
    <citation type="submission" date="2024-06" db="EMBL/GenBank/DDBJ databases">
        <authorList>
            <person name="Plum-Jensen L.E."/>
            <person name="Schramm A."/>
            <person name="Marshall I.P.G."/>
        </authorList>
    </citation>
    <scope>NUCLEOTIDE SEQUENCE</scope>
    <source>
        <strain evidence="2">Rat1</strain>
    </source>
</reference>
<dbReference type="SMART" id="SM00260">
    <property type="entry name" value="CheW"/>
    <property type="match status" value="1"/>
</dbReference>
<reference evidence="2" key="1">
    <citation type="journal article" date="2024" name="Syst. Appl. Microbiol.">
        <title>First single-strain enrichments of Electrothrix cable bacteria, description of E. aestuarii sp. nov. and E. rattekaaiensis sp. nov., and proposal of a cable bacteria taxonomy following the rules of the SeqCode.</title>
        <authorList>
            <person name="Plum-Jensen L.E."/>
            <person name="Schramm A."/>
            <person name="Marshall I.P.G."/>
        </authorList>
    </citation>
    <scope>NUCLEOTIDE SEQUENCE</scope>
    <source>
        <strain evidence="2">Rat1</strain>
    </source>
</reference>
<dbReference type="GO" id="GO:0007165">
    <property type="term" value="P:signal transduction"/>
    <property type="evidence" value="ECO:0007669"/>
    <property type="project" value="InterPro"/>
</dbReference>
<dbReference type="InterPro" id="IPR002545">
    <property type="entry name" value="CheW-lke_dom"/>
</dbReference>
<evidence type="ECO:0000313" key="2">
    <source>
        <dbReference type="EMBL" id="XCN72373.1"/>
    </source>
</evidence>
<accession>A0AAU8LU31</accession>